<feature type="non-terminal residue" evidence="1">
    <location>
        <position position="256"/>
    </location>
</feature>
<reference evidence="1" key="1">
    <citation type="journal article" date="2014" name="Front. Microbiol.">
        <title>High frequency of phylogenetically diverse reductive dehalogenase-homologous genes in deep subseafloor sedimentary metagenomes.</title>
        <authorList>
            <person name="Kawai M."/>
            <person name="Futagami T."/>
            <person name="Toyoda A."/>
            <person name="Takaki Y."/>
            <person name="Nishi S."/>
            <person name="Hori S."/>
            <person name="Arai W."/>
            <person name="Tsubouchi T."/>
            <person name="Morono Y."/>
            <person name="Uchiyama I."/>
            <person name="Ito T."/>
            <person name="Fujiyama A."/>
            <person name="Inagaki F."/>
            <person name="Takami H."/>
        </authorList>
    </citation>
    <scope>NUCLEOTIDE SEQUENCE</scope>
    <source>
        <strain evidence="1">Expedition CK06-06</strain>
    </source>
</reference>
<proteinExistence type="predicted"/>
<protein>
    <submittedName>
        <fullName evidence="1">Uncharacterized protein</fullName>
    </submittedName>
</protein>
<dbReference type="AlphaFoldDB" id="X1Q7R1"/>
<sequence>GITIFGFAGSADVHDISGATAIEAEVIEDETFYAVSGGIRTGTMPIVEITAVNDNYLAGYHAGDGGGLAAIDVNLAAANILSGVNIFGFIGPATVQEIGDADAAVGEVLSPRTFFSVTGAIKTGTMGDYSAAGITITPSTANQHLPNAGYWLTTDASVKVLGDAQLVTGSIKFGVTIFGVAGHTNVRDSSDATAVAGEVKTGSTFYAGGGARKTGSGTQNLSPLNETVLAGYYAATTLSAVDGDLDTANIKSGKTI</sequence>
<dbReference type="EMBL" id="BARV01030260">
    <property type="protein sequence ID" value="GAI39314.1"/>
    <property type="molecule type" value="Genomic_DNA"/>
</dbReference>
<gene>
    <name evidence="1" type="ORF">S06H3_48091</name>
</gene>
<comment type="caution">
    <text evidence="1">The sequence shown here is derived from an EMBL/GenBank/DDBJ whole genome shotgun (WGS) entry which is preliminary data.</text>
</comment>
<accession>X1Q7R1</accession>
<organism evidence="1">
    <name type="scientific">marine sediment metagenome</name>
    <dbReference type="NCBI Taxonomy" id="412755"/>
    <lineage>
        <taxon>unclassified sequences</taxon>
        <taxon>metagenomes</taxon>
        <taxon>ecological metagenomes</taxon>
    </lineage>
</organism>
<name>X1Q7R1_9ZZZZ</name>
<evidence type="ECO:0000313" key="1">
    <source>
        <dbReference type="EMBL" id="GAI39314.1"/>
    </source>
</evidence>
<feature type="non-terminal residue" evidence="1">
    <location>
        <position position="1"/>
    </location>
</feature>